<evidence type="ECO:0000259" key="4">
    <source>
        <dbReference type="PROSITE" id="PS50949"/>
    </source>
</evidence>
<dbReference type="STRING" id="1168035.SAMN05444280_1313"/>
<gene>
    <name evidence="5" type="ORF">SAMN05444280_1313</name>
</gene>
<keyword evidence="6" id="KW-1185">Reference proteome</keyword>
<dbReference type="InterPro" id="IPR036390">
    <property type="entry name" value="WH_DNA-bd_sf"/>
</dbReference>
<evidence type="ECO:0000313" key="5">
    <source>
        <dbReference type="EMBL" id="SHJ79659.1"/>
    </source>
</evidence>
<dbReference type="PANTHER" id="PTHR43537:SF24">
    <property type="entry name" value="GLUCONATE OPERON TRANSCRIPTIONAL REPRESSOR"/>
    <property type="match status" value="1"/>
</dbReference>
<dbReference type="RefSeq" id="WP_073172256.1">
    <property type="nucleotide sequence ID" value="NZ_FQZE01000031.1"/>
</dbReference>
<dbReference type="CDD" id="cd07377">
    <property type="entry name" value="WHTH_GntR"/>
    <property type="match status" value="1"/>
</dbReference>
<dbReference type="Pfam" id="PF00392">
    <property type="entry name" value="GntR"/>
    <property type="match status" value="1"/>
</dbReference>
<dbReference type="PANTHER" id="PTHR43537">
    <property type="entry name" value="TRANSCRIPTIONAL REGULATOR, GNTR FAMILY"/>
    <property type="match status" value="1"/>
</dbReference>
<keyword evidence="1" id="KW-0805">Transcription regulation</keyword>
<dbReference type="InterPro" id="IPR008920">
    <property type="entry name" value="TF_FadR/GntR_C"/>
</dbReference>
<dbReference type="InterPro" id="IPR011711">
    <property type="entry name" value="GntR_C"/>
</dbReference>
<dbReference type="InterPro" id="IPR036388">
    <property type="entry name" value="WH-like_DNA-bd_sf"/>
</dbReference>
<dbReference type="SUPFAM" id="SSF48008">
    <property type="entry name" value="GntR ligand-binding domain-like"/>
    <property type="match status" value="1"/>
</dbReference>
<dbReference type="InterPro" id="IPR000524">
    <property type="entry name" value="Tscrpt_reg_HTH_GntR"/>
</dbReference>
<dbReference type="SUPFAM" id="SSF46785">
    <property type="entry name" value="Winged helix' DNA-binding domain"/>
    <property type="match status" value="1"/>
</dbReference>
<dbReference type="AlphaFoldDB" id="A0A1M6M859"/>
<dbReference type="PRINTS" id="PR00035">
    <property type="entry name" value="HTHGNTR"/>
</dbReference>
<dbReference type="EMBL" id="FQZE01000031">
    <property type="protein sequence ID" value="SHJ79659.1"/>
    <property type="molecule type" value="Genomic_DNA"/>
</dbReference>
<dbReference type="PROSITE" id="PS50949">
    <property type="entry name" value="HTH_GNTR"/>
    <property type="match status" value="1"/>
</dbReference>
<dbReference type="SMART" id="SM00895">
    <property type="entry name" value="FCD"/>
    <property type="match status" value="1"/>
</dbReference>
<evidence type="ECO:0000256" key="1">
    <source>
        <dbReference type="ARBA" id="ARBA00023015"/>
    </source>
</evidence>
<sequence length="236" mass="27643">MKNSLHTTTLADQAEEKIIEYIKEHHLVPGDALPNEMQFSEMMGISRNVVREAMSRLRMLGLIQSRTKRGIVVTEPPLLNGFSKVLDPQLLSINTLKDMMGMRLALEIGITDFIFANITNVDLKELDEIVARQKAIGINNLSIEDELKFHLKIYEIAGNQFIMKFQELMHPVFVFSKQNYENYFQPINRKLQEENKIITHVDILEKLKNRDAEGYRNAMRMHLHPYWEFLYNYTEK</sequence>
<evidence type="ECO:0000313" key="6">
    <source>
        <dbReference type="Proteomes" id="UP000184050"/>
    </source>
</evidence>
<keyword evidence="2 5" id="KW-0238">DNA-binding</keyword>
<keyword evidence="3" id="KW-0804">Transcription</keyword>
<dbReference type="Gene3D" id="1.10.10.10">
    <property type="entry name" value="Winged helix-like DNA-binding domain superfamily/Winged helix DNA-binding domain"/>
    <property type="match status" value="1"/>
</dbReference>
<evidence type="ECO:0000256" key="3">
    <source>
        <dbReference type="ARBA" id="ARBA00023163"/>
    </source>
</evidence>
<proteinExistence type="predicted"/>
<reference evidence="5 6" key="1">
    <citation type="submission" date="2016-11" db="EMBL/GenBank/DDBJ databases">
        <authorList>
            <person name="Jaros S."/>
            <person name="Januszkiewicz K."/>
            <person name="Wedrychowicz H."/>
        </authorList>
    </citation>
    <scope>NUCLEOTIDE SEQUENCE [LARGE SCALE GENOMIC DNA]</scope>
    <source>
        <strain evidence="5 6">DSM 27063</strain>
    </source>
</reference>
<name>A0A1M6M859_9BACT</name>
<dbReference type="SMART" id="SM00345">
    <property type="entry name" value="HTH_GNTR"/>
    <property type="match status" value="1"/>
</dbReference>
<evidence type="ECO:0000256" key="2">
    <source>
        <dbReference type="ARBA" id="ARBA00023125"/>
    </source>
</evidence>
<dbReference type="OrthoDB" id="1040417at2"/>
<dbReference type="Pfam" id="PF07729">
    <property type="entry name" value="FCD"/>
    <property type="match status" value="1"/>
</dbReference>
<organism evidence="5 6">
    <name type="scientific">Tangfeifania diversioriginum</name>
    <dbReference type="NCBI Taxonomy" id="1168035"/>
    <lineage>
        <taxon>Bacteria</taxon>
        <taxon>Pseudomonadati</taxon>
        <taxon>Bacteroidota</taxon>
        <taxon>Bacteroidia</taxon>
        <taxon>Marinilabiliales</taxon>
        <taxon>Prolixibacteraceae</taxon>
        <taxon>Tangfeifania</taxon>
    </lineage>
</organism>
<dbReference type="Gene3D" id="1.20.120.530">
    <property type="entry name" value="GntR ligand-binding domain-like"/>
    <property type="match status" value="1"/>
</dbReference>
<dbReference type="GO" id="GO:0003677">
    <property type="term" value="F:DNA binding"/>
    <property type="evidence" value="ECO:0007669"/>
    <property type="project" value="UniProtKB-KW"/>
</dbReference>
<feature type="domain" description="HTH gntR-type" evidence="4">
    <location>
        <begin position="8"/>
        <end position="76"/>
    </location>
</feature>
<protein>
    <submittedName>
        <fullName evidence="5">DNA-binding transcriptional regulator, FadR family</fullName>
    </submittedName>
</protein>
<dbReference type="GO" id="GO:0003700">
    <property type="term" value="F:DNA-binding transcription factor activity"/>
    <property type="evidence" value="ECO:0007669"/>
    <property type="project" value="InterPro"/>
</dbReference>
<dbReference type="Proteomes" id="UP000184050">
    <property type="component" value="Unassembled WGS sequence"/>
</dbReference>
<accession>A0A1M6M859</accession>